<organism evidence="2 3">
    <name type="scientific">Calothrix parasitica NIES-267</name>
    <dbReference type="NCBI Taxonomy" id="1973488"/>
    <lineage>
        <taxon>Bacteria</taxon>
        <taxon>Bacillati</taxon>
        <taxon>Cyanobacteriota</taxon>
        <taxon>Cyanophyceae</taxon>
        <taxon>Nostocales</taxon>
        <taxon>Calotrichaceae</taxon>
        <taxon>Calothrix</taxon>
    </lineage>
</organism>
<keyword evidence="1" id="KW-1133">Transmembrane helix</keyword>
<dbReference type="Proteomes" id="UP000218418">
    <property type="component" value="Chromosome"/>
</dbReference>
<evidence type="ECO:0000313" key="3">
    <source>
        <dbReference type="Proteomes" id="UP000218418"/>
    </source>
</evidence>
<evidence type="ECO:0000313" key="2">
    <source>
        <dbReference type="EMBL" id="BAY86152.1"/>
    </source>
</evidence>
<reference evidence="2 3" key="1">
    <citation type="submission" date="2017-06" db="EMBL/GenBank/DDBJ databases">
        <title>Genome sequencing of cyanobaciteial culture collection at National Institute for Environmental Studies (NIES).</title>
        <authorList>
            <person name="Hirose Y."/>
            <person name="Shimura Y."/>
            <person name="Fujisawa T."/>
            <person name="Nakamura Y."/>
            <person name="Kawachi M."/>
        </authorList>
    </citation>
    <scope>NUCLEOTIDE SEQUENCE [LARGE SCALE GENOMIC DNA]</scope>
    <source>
        <strain evidence="2 3">NIES-267</strain>
    </source>
</reference>
<accession>A0A1Z4LY52</accession>
<sequence>MADILTNYDLSGMMNTFMAGELSLLTGFIWFVVATVVSMIGGAVGGMLLAGEELGYNFAAILGGLFGPAGVIPGAILGLIVLNLLSNL</sequence>
<evidence type="ECO:0000256" key="1">
    <source>
        <dbReference type="SAM" id="Phobius"/>
    </source>
</evidence>
<name>A0A1Z4LY52_9CYAN</name>
<proteinExistence type="predicted"/>
<dbReference type="AlphaFoldDB" id="A0A1Z4LY52"/>
<keyword evidence="3" id="KW-1185">Reference proteome</keyword>
<dbReference type="OrthoDB" id="466155at2"/>
<feature type="transmembrane region" description="Helical" evidence="1">
    <location>
        <begin position="56"/>
        <end position="85"/>
    </location>
</feature>
<gene>
    <name evidence="2" type="ORF">NIES267_56580</name>
</gene>
<protein>
    <submittedName>
        <fullName evidence="2">Uncharacterized protein</fullName>
    </submittedName>
</protein>
<feature type="transmembrane region" description="Helical" evidence="1">
    <location>
        <begin position="22"/>
        <end position="50"/>
    </location>
</feature>
<keyword evidence="1" id="KW-0472">Membrane</keyword>
<dbReference type="EMBL" id="AP018227">
    <property type="protein sequence ID" value="BAY86152.1"/>
    <property type="molecule type" value="Genomic_DNA"/>
</dbReference>
<keyword evidence="1" id="KW-0812">Transmembrane</keyword>